<accession>A0ABU4MLE4</accession>
<evidence type="ECO:0000256" key="2">
    <source>
        <dbReference type="SAM" id="Phobius"/>
    </source>
</evidence>
<reference evidence="3 4" key="1">
    <citation type="journal article" date="2023" name="Microb. Genom.">
        <title>Mesoterricola silvestris gen. nov., sp. nov., Mesoterricola sediminis sp. nov., Geothrix oryzae sp. nov., Geothrix edaphica sp. nov., Geothrix rubra sp. nov., and Geothrix limicola sp. nov., six novel members of Acidobacteriota isolated from soils.</title>
        <authorList>
            <person name="Weisberg A.J."/>
            <person name="Pearce E."/>
            <person name="Kramer C.G."/>
            <person name="Chang J.H."/>
            <person name="Clarke C.R."/>
        </authorList>
    </citation>
    <scope>NUCLEOTIDE SEQUENCE [LARGE SCALE GENOMIC DNA]</scope>
    <source>
        <strain evidence="3 4">NE20-4-1</strain>
    </source>
</reference>
<gene>
    <name evidence="3" type="ORF">PV383_12200</name>
</gene>
<feature type="transmembrane region" description="Helical" evidence="2">
    <location>
        <begin position="73"/>
        <end position="90"/>
    </location>
</feature>
<proteinExistence type="predicted"/>
<dbReference type="Pfam" id="PF07332">
    <property type="entry name" value="Phage_holin_3_6"/>
    <property type="match status" value="1"/>
</dbReference>
<dbReference type="Proteomes" id="UP001282474">
    <property type="component" value="Unassembled WGS sequence"/>
</dbReference>
<name>A0ABU4MLE4_9ACTN</name>
<keyword evidence="2" id="KW-1133">Transmembrane helix</keyword>
<keyword evidence="2" id="KW-0812">Transmembrane</keyword>
<keyword evidence="4" id="KW-1185">Reference proteome</keyword>
<feature type="transmembrane region" description="Helical" evidence="2">
    <location>
        <begin position="41"/>
        <end position="67"/>
    </location>
</feature>
<evidence type="ECO:0000313" key="4">
    <source>
        <dbReference type="Proteomes" id="UP001282474"/>
    </source>
</evidence>
<dbReference type="InterPro" id="IPR009937">
    <property type="entry name" value="Phage_holin_3_6"/>
</dbReference>
<feature type="region of interest" description="Disordered" evidence="1">
    <location>
        <begin position="93"/>
        <end position="164"/>
    </location>
</feature>
<feature type="compositionally biased region" description="Basic and acidic residues" evidence="1">
    <location>
        <begin position="102"/>
        <end position="116"/>
    </location>
</feature>
<evidence type="ECO:0000313" key="3">
    <source>
        <dbReference type="EMBL" id="MDX3037927.1"/>
    </source>
</evidence>
<evidence type="ECO:0000256" key="1">
    <source>
        <dbReference type="SAM" id="MobiDB-lite"/>
    </source>
</evidence>
<protein>
    <submittedName>
        <fullName evidence="3">Phage holin family protein</fullName>
    </submittedName>
</protein>
<sequence>MDRLNHLEHLDKHLVDELALVARETIRDELRQQTRKQRRKAALYAASGALALYAGAALALALGLALSLGLPDWAAALITAVVLGVAAYVLRSAARPSASRPTAEHEGDLAAGRDRVVGGTAPGTPPGGTGPAGYPPVPPVAPGGATGAPPPVGVDPEDPRHRQR</sequence>
<dbReference type="EMBL" id="JARAWJ010000007">
    <property type="protein sequence ID" value="MDX3037927.1"/>
    <property type="molecule type" value="Genomic_DNA"/>
</dbReference>
<keyword evidence="2" id="KW-0472">Membrane</keyword>
<dbReference type="RefSeq" id="WP_193379865.1">
    <property type="nucleotide sequence ID" value="NZ_JABXWF010000006.1"/>
</dbReference>
<comment type="caution">
    <text evidence="3">The sequence shown here is derived from an EMBL/GenBank/DDBJ whole genome shotgun (WGS) entry which is preliminary data.</text>
</comment>
<organism evidence="3 4">
    <name type="scientific">Streptomyces caniscabiei</name>
    <dbReference type="NCBI Taxonomy" id="2746961"/>
    <lineage>
        <taxon>Bacteria</taxon>
        <taxon>Bacillati</taxon>
        <taxon>Actinomycetota</taxon>
        <taxon>Actinomycetes</taxon>
        <taxon>Kitasatosporales</taxon>
        <taxon>Streptomycetaceae</taxon>
        <taxon>Streptomyces</taxon>
    </lineage>
</organism>